<reference evidence="3 4" key="1">
    <citation type="submission" date="2017-10" db="EMBL/GenBank/DDBJ databases">
        <title>Draft genome sequence of cellulolytic Actinomyces sp CtC72 isolated from cattle rumen fluid.</title>
        <authorList>
            <person name="Joshi A.J."/>
            <person name="Vasudevan G."/>
            <person name="Lanjekar V.B."/>
            <person name="Hivarkar S."/>
            <person name="Engineer A."/>
            <person name="Pore S.D."/>
            <person name="Dhakephalkar P.K."/>
            <person name="Dagar S."/>
        </authorList>
    </citation>
    <scope>NUCLEOTIDE SEQUENCE [LARGE SCALE GENOMIC DNA]</scope>
    <source>
        <strain evidence="4">CtC72</strain>
    </source>
</reference>
<dbReference type="EMBL" id="MTPX02000089">
    <property type="protein sequence ID" value="PHP51304.1"/>
    <property type="molecule type" value="Genomic_DNA"/>
</dbReference>
<sequence>MVTDAPLVTGTGNYLDGYAVDAMAGPLFAMSRNLEAADRYFTPTLVNPPIVVGDSANATIPITDYDPNISFTTRDGRTITAQERADLLFSRTWVRGNEEALTAAYAGFSSQRGSTDGGLDGRATWACGQALEYFGGHDFSSSSEQTKVNLGVFAGNHSAEVTSIATADGNPNRQYGYSTANDYAHDAESKRKALKHVVASIADSDDAVSAAGQGIANYTHRAAHAEAAEDLPTDGSTPTPEQVPQAQTGMSSAYTNGRSAAAWVDEVADLANERTNTRRDKERALAGAAFALVGAIPKPAAAAVSAVGSTGLSLWEAASNDTVTDLQVDATAYNASITEVAVQHGLVDESYFPDATNPQSWYNPQTKTITITDDTQKEQFQQWWASYRDDIGLSADLMTVSQTAADPPGHRPARRLLTQPPTPAACPHELDQPHHGRQRQHPPHRRHHPDP</sequence>
<feature type="region of interest" description="Disordered" evidence="1">
    <location>
        <begin position="226"/>
        <end position="251"/>
    </location>
</feature>
<accession>A0ABX4M881</accession>
<organism evidence="3 4">
    <name type="scientific">Actinomyces ruminis</name>
    <dbReference type="NCBI Taxonomy" id="1937003"/>
    <lineage>
        <taxon>Bacteria</taxon>
        <taxon>Bacillati</taxon>
        <taxon>Actinomycetota</taxon>
        <taxon>Actinomycetes</taxon>
        <taxon>Actinomycetales</taxon>
        <taxon>Actinomycetaceae</taxon>
        <taxon>Actinomyces</taxon>
    </lineage>
</organism>
<feature type="region of interest" description="Disordered" evidence="1">
    <location>
        <begin position="402"/>
        <end position="451"/>
    </location>
</feature>
<keyword evidence="4" id="KW-1185">Reference proteome</keyword>
<evidence type="ECO:0000256" key="1">
    <source>
        <dbReference type="SAM" id="MobiDB-lite"/>
    </source>
</evidence>
<dbReference type="InterPro" id="IPR046701">
    <property type="entry name" value="DUF6571"/>
</dbReference>
<feature type="compositionally biased region" description="Basic residues" evidence="1">
    <location>
        <begin position="435"/>
        <end position="451"/>
    </location>
</feature>
<name>A0ABX4M881_9ACTO</name>
<evidence type="ECO:0000313" key="3">
    <source>
        <dbReference type="EMBL" id="PHP51304.1"/>
    </source>
</evidence>
<dbReference type="Pfam" id="PF20211">
    <property type="entry name" value="DUF6571"/>
    <property type="match status" value="1"/>
</dbReference>
<feature type="compositionally biased region" description="Polar residues" evidence="1">
    <location>
        <begin position="234"/>
        <end position="251"/>
    </location>
</feature>
<feature type="domain" description="DUF6571" evidence="2">
    <location>
        <begin position="11"/>
        <end position="372"/>
    </location>
</feature>
<evidence type="ECO:0000259" key="2">
    <source>
        <dbReference type="Pfam" id="PF20211"/>
    </source>
</evidence>
<dbReference type="RefSeq" id="WP_086616102.1">
    <property type="nucleotide sequence ID" value="NZ_MTPX02000089.1"/>
</dbReference>
<protein>
    <recommendedName>
        <fullName evidence="2">DUF6571 domain-containing protein</fullName>
    </recommendedName>
</protein>
<gene>
    <name evidence="3" type="ORF">BW737_015295</name>
</gene>
<comment type="caution">
    <text evidence="3">The sequence shown here is derived from an EMBL/GenBank/DDBJ whole genome shotgun (WGS) entry which is preliminary data.</text>
</comment>
<dbReference type="Proteomes" id="UP000194577">
    <property type="component" value="Unassembled WGS sequence"/>
</dbReference>
<proteinExistence type="predicted"/>
<evidence type="ECO:0000313" key="4">
    <source>
        <dbReference type="Proteomes" id="UP000194577"/>
    </source>
</evidence>